<dbReference type="Gene3D" id="1.25.40.10">
    <property type="entry name" value="Tetratricopeptide repeat domain"/>
    <property type="match status" value="1"/>
</dbReference>
<feature type="domain" description="Nephrocystin 3-like N-terminal" evidence="2">
    <location>
        <begin position="64"/>
        <end position="229"/>
    </location>
</feature>
<dbReference type="PANTHER" id="PTHR19959">
    <property type="entry name" value="KINESIN LIGHT CHAIN"/>
    <property type="match status" value="1"/>
</dbReference>
<dbReference type="Pfam" id="PF13374">
    <property type="entry name" value="TPR_10"/>
    <property type="match status" value="1"/>
</dbReference>
<dbReference type="Gene3D" id="3.40.50.300">
    <property type="entry name" value="P-loop containing nucleotide triphosphate hydrolases"/>
    <property type="match status" value="1"/>
</dbReference>
<dbReference type="InterPro" id="IPR056884">
    <property type="entry name" value="NPHP3-like_N"/>
</dbReference>
<sequence>MPVFPYFLAKLIPSLLGLDDILQPITDASHTRDRKRSPPDSACFPGTRLQVVKNINTWARTDITTGSEPHIRWMHGYVGSGKSSISQEVCDTSEREDRPVISFFFFRNAGDRSRIWRLATTLASQMAAVIPQTEPFIREAVQANPALVTPNEGGVSLRTRMQRLVYAPFKAVVQRKKRVRALIQDPFLVVLDGLDECGNKDEVQELIDGMLVFFNENPLIPLRVFITSRVEEHIQSRLNVPAVILDNLVDHCSDDDIATFLDILFEDGCRRSSVVRAYVRQNGEWPTQSDRRKLVQHIGGSFIFASAVFKFIMATNAEGGPPTPMDRLPLALKMNPGLDGLYTQTLARSIHLPHFSNIISTIALLFSPLPTSGIADLLGIQTYEVVNVLVNLQAIIQVPGTDDIPVTLCHTSLRDFLTTESRSRNFFARPSHHVRLFLRCLECKLKHLRQNSRLFIRSSEEIPVSAHYALGYSIHHLEDGLGSLKLTEFDCAIRFCREAVALRPGTPRLIGVLANTVLNRGSQTGSLTDLDEAISLHREILEHSPSPHPDRSFSLECLGNALLERHKQTRSMADLEEAVSLYRKSLELRPSPDPARSYSLYSLGNALLGLHDSTEFMADLQEAISLYREALNLLPSPHSDRSFSLVNLGNALLKRHRRTGITADAEEGISLLREAHELQSSHPNRSHLLNSLGNALLDRHWRTGIMTDLEDVISLYREALELRPPPHPDRSYSLNNLSIALMDRHRRTGSMANLEEAISLLREALELGPSSHPSRSIALENLIISLQLMYKDTETLSHLQEAIAHCEGLLAFHRPVGHRNRDKCLHLLASLLQLRYAATGQEDDLSKISTLEEEANRLSALSTEPIP</sequence>
<feature type="non-terminal residue" evidence="3">
    <location>
        <position position="867"/>
    </location>
</feature>
<evidence type="ECO:0000313" key="4">
    <source>
        <dbReference type="Proteomes" id="UP001140091"/>
    </source>
</evidence>
<keyword evidence="4" id="KW-1185">Reference proteome</keyword>
<reference evidence="3" key="1">
    <citation type="submission" date="2022-06" db="EMBL/GenBank/DDBJ databases">
        <title>Genome Sequence of Candolleomyces eurysporus.</title>
        <authorList>
            <person name="Buettner E."/>
        </authorList>
    </citation>
    <scope>NUCLEOTIDE SEQUENCE</scope>
    <source>
        <strain evidence="3">VTCC 930004</strain>
    </source>
</reference>
<dbReference type="SUPFAM" id="SSF52540">
    <property type="entry name" value="P-loop containing nucleoside triphosphate hydrolases"/>
    <property type="match status" value="1"/>
</dbReference>
<dbReference type="SMART" id="SM00028">
    <property type="entry name" value="TPR"/>
    <property type="match status" value="6"/>
</dbReference>
<gene>
    <name evidence="3" type="ORF">H1R20_g1108</name>
</gene>
<dbReference type="SUPFAM" id="SSF48452">
    <property type="entry name" value="TPR-like"/>
    <property type="match status" value="1"/>
</dbReference>
<dbReference type="Pfam" id="PF24883">
    <property type="entry name" value="NPHP3_N"/>
    <property type="match status" value="1"/>
</dbReference>
<dbReference type="AlphaFoldDB" id="A0A9W8JK33"/>
<evidence type="ECO:0000259" key="2">
    <source>
        <dbReference type="Pfam" id="PF24883"/>
    </source>
</evidence>
<evidence type="ECO:0000313" key="3">
    <source>
        <dbReference type="EMBL" id="KAJ2935987.1"/>
    </source>
</evidence>
<name>A0A9W8JK33_9AGAR</name>
<dbReference type="PANTHER" id="PTHR19959:SF119">
    <property type="entry name" value="FUNGAL LIPASE-LIKE DOMAIN-CONTAINING PROTEIN"/>
    <property type="match status" value="1"/>
</dbReference>
<dbReference type="InterPro" id="IPR011990">
    <property type="entry name" value="TPR-like_helical_dom_sf"/>
</dbReference>
<dbReference type="InterPro" id="IPR019734">
    <property type="entry name" value="TPR_rpt"/>
</dbReference>
<organism evidence="3 4">
    <name type="scientific">Candolleomyces eurysporus</name>
    <dbReference type="NCBI Taxonomy" id="2828524"/>
    <lineage>
        <taxon>Eukaryota</taxon>
        <taxon>Fungi</taxon>
        <taxon>Dikarya</taxon>
        <taxon>Basidiomycota</taxon>
        <taxon>Agaricomycotina</taxon>
        <taxon>Agaricomycetes</taxon>
        <taxon>Agaricomycetidae</taxon>
        <taxon>Agaricales</taxon>
        <taxon>Agaricineae</taxon>
        <taxon>Psathyrellaceae</taxon>
        <taxon>Candolleomyces</taxon>
    </lineage>
</organism>
<accession>A0A9W8JK33</accession>
<proteinExistence type="predicted"/>
<keyword evidence="1" id="KW-0677">Repeat</keyword>
<dbReference type="EMBL" id="JANBPK010000224">
    <property type="protein sequence ID" value="KAJ2935987.1"/>
    <property type="molecule type" value="Genomic_DNA"/>
</dbReference>
<protein>
    <recommendedName>
        <fullName evidence="2">Nephrocystin 3-like N-terminal domain-containing protein</fullName>
    </recommendedName>
</protein>
<evidence type="ECO:0000256" key="1">
    <source>
        <dbReference type="ARBA" id="ARBA00022737"/>
    </source>
</evidence>
<dbReference type="InterPro" id="IPR027417">
    <property type="entry name" value="P-loop_NTPase"/>
</dbReference>
<dbReference type="Proteomes" id="UP001140091">
    <property type="component" value="Unassembled WGS sequence"/>
</dbReference>
<comment type="caution">
    <text evidence="3">The sequence shown here is derived from an EMBL/GenBank/DDBJ whole genome shotgun (WGS) entry which is preliminary data.</text>
</comment>
<dbReference type="OrthoDB" id="621413at2759"/>